<dbReference type="InterPro" id="IPR001041">
    <property type="entry name" value="2Fe-2S_ferredoxin-type"/>
</dbReference>
<dbReference type="PANTHER" id="PTHR43644:SF1">
    <property type="entry name" value="NAD(P)H-FLAVIN REDUCTASE"/>
    <property type="match status" value="1"/>
</dbReference>
<organism evidence="4 5">
    <name type="scientific">Pandoraea apista</name>
    <dbReference type="NCBI Taxonomy" id="93218"/>
    <lineage>
        <taxon>Bacteria</taxon>
        <taxon>Pseudomonadati</taxon>
        <taxon>Pseudomonadota</taxon>
        <taxon>Betaproteobacteria</taxon>
        <taxon>Burkholderiales</taxon>
        <taxon>Burkholderiaceae</taxon>
        <taxon>Pandoraea</taxon>
    </lineage>
</organism>
<sequence length="197" mass="21734">MYIVLTSRPGEYRSEPTLGITPVEIHDYYYGKRHVAAFVVAKLDGHAKVRIVEEAAPHAANLVPTKFYEKFESVPEAIASLAMLVGHDHAQARLSRRDTEPKATATVQITFLSNGAKTVEAAPNSNLLRVSLREKGGIPFKCGGGLCGTCRCKVESGREHTDEIKQKERRHLSPEDLANGYRMACQTFVHGDVSVSW</sequence>
<name>A0A5E5PBF1_9BURK</name>
<evidence type="ECO:0000313" key="4">
    <source>
        <dbReference type="EMBL" id="VVG73630.1"/>
    </source>
</evidence>
<feature type="domain" description="2Fe-2S ferredoxin-type" evidence="3">
    <location>
        <begin position="107"/>
        <end position="197"/>
    </location>
</feature>
<dbReference type="InterPro" id="IPR036010">
    <property type="entry name" value="2Fe-2S_ferredoxin-like_sf"/>
</dbReference>
<evidence type="ECO:0000259" key="3">
    <source>
        <dbReference type="PROSITE" id="PS51085"/>
    </source>
</evidence>
<dbReference type="GO" id="GO:0016491">
    <property type="term" value="F:oxidoreductase activity"/>
    <property type="evidence" value="ECO:0007669"/>
    <property type="project" value="UniProtKB-KW"/>
</dbReference>
<dbReference type="PANTHER" id="PTHR43644">
    <property type="entry name" value="NA(+)-TRANSLOCATING NADH-QUINONE REDUCTASE SUBUNIT"/>
    <property type="match status" value="1"/>
</dbReference>
<keyword evidence="2" id="KW-0274">FAD</keyword>
<dbReference type="InterPro" id="IPR006058">
    <property type="entry name" value="2Fe2S_fd_BS"/>
</dbReference>
<dbReference type="AlphaFoldDB" id="A0A5E5PBF1"/>
<reference evidence="4 5" key="1">
    <citation type="submission" date="2019-08" db="EMBL/GenBank/DDBJ databases">
        <authorList>
            <person name="Peeters C."/>
        </authorList>
    </citation>
    <scope>NUCLEOTIDE SEQUENCE [LARGE SCALE GENOMIC DNA]</scope>
    <source>
        <strain evidence="4 5">LMG 18089</strain>
    </source>
</reference>
<keyword evidence="1" id="KW-0285">Flavoprotein</keyword>
<dbReference type="GO" id="GO:0051537">
    <property type="term" value="F:2 iron, 2 sulfur cluster binding"/>
    <property type="evidence" value="ECO:0007669"/>
    <property type="project" value="InterPro"/>
</dbReference>
<dbReference type="SUPFAM" id="SSF54292">
    <property type="entry name" value="2Fe-2S ferredoxin-like"/>
    <property type="match status" value="1"/>
</dbReference>
<dbReference type="Pfam" id="PF00111">
    <property type="entry name" value="Fer2"/>
    <property type="match status" value="1"/>
</dbReference>
<dbReference type="PROSITE" id="PS51085">
    <property type="entry name" value="2FE2S_FER_2"/>
    <property type="match status" value="1"/>
</dbReference>
<evidence type="ECO:0000313" key="5">
    <source>
        <dbReference type="Proteomes" id="UP000364291"/>
    </source>
</evidence>
<proteinExistence type="predicted"/>
<dbReference type="CDD" id="cd00207">
    <property type="entry name" value="fer2"/>
    <property type="match status" value="1"/>
</dbReference>
<dbReference type="Gene3D" id="3.10.20.30">
    <property type="match status" value="1"/>
</dbReference>
<dbReference type="EC" id="1.-.-.-" evidence="4"/>
<dbReference type="InterPro" id="IPR012675">
    <property type="entry name" value="Beta-grasp_dom_sf"/>
</dbReference>
<dbReference type="EMBL" id="CABPSX010000012">
    <property type="protein sequence ID" value="VVG73630.1"/>
    <property type="molecule type" value="Genomic_DNA"/>
</dbReference>
<keyword evidence="4" id="KW-0560">Oxidoreductase</keyword>
<evidence type="ECO:0000256" key="1">
    <source>
        <dbReference type="ARBA" id="ARBA00022630"/>
    </source>
</evidence>
<dbReference type="PROSITE" id="PS00197">
    <property type="entry name" value="2FE2S_FER_1"/>
    <property type="match status" value="1"/>
</dbReference>
<gene>
    <name evidence="4" type="primary">paaE_1</name>
    <name evidence="4" type="ORF">PAP18089_04639</name>
</gene>
<accession>A0A5E5PBF1</accession>
<evidence type="ECO:0000256" key="2">
    <source>
        <dbReference type="ARBA" id="ARBA00022827"/>
    </source>
</evidence>
<protein>
    <submittedName>
        <fullName evidence="4">1,2-phenylacetyl-CoA epoxidase, subunit E</fullName>
        <ecNumber evidence="4">1.-.-.-</ecNumber>
    </submittedName>
</protein>
<dbReference type="Proteomes" id="UP000364291">
    <property type="component" value="Unassembled WGS sequence"/>
</dbReference>